<dbReference type="SUPFAM" id="SSF52172">
    <property type="entry name" value="CheY-like"/>
    <property type="match status" value="1"/>
</dbReference>
<dbReference type="OrthoDB" id="1013073at2"/>
<dbReference type="STRING" id="413434.SAMN04488132_103321"/>
<name>A0A1T4MD29_9BACT</name>
<dbReference type="PROSITE" id="PS50110">
    <property type="entry name" value="RESPONSE_REGULATORY"/>
    <property type="match status" value="1"/>
</dbReference>
<dbReference type="SUPFAM" id="SSF46894">
    <property type="entry name" value="C-terminal effector domain of the bipartite response regulators"/>
    <property type="match status" value="1"/>
</dbReference>
<dbReference type="SMART" id="SM00448">
    <property type="entry name" value="REC"/>
    <property type="match status" value="1"/>
</dbReference>
<proteinExistence type="predicted"/>
<evidence type="ECO:0000259" key="5">
    <source>
        <dbReference type="PROSITE" id="PS50110"/>
    </source>
</evidence>
<gene>
    <name evidence="6" type="ORF">SAMN04488132_103321</name>
</gene>
<dbReference type="EMBL" id="FUWH01000003">
    <property type="protein sequence ID" value="SJZ64853.1"/>
    <property type="molecule type" value="Genomic_DNA"/>
</dbReference>
<dbReference type="PANTHER" id="PTHR45566">
    <property type="entry name" value="HTH-TYPE TRANSCRIPTIONAL REGULATOR YHJB-RELATED"/>
    <property type="match status" value="1"/>
</dbReference>
<feature type="domain" description="Response regulatory" evidence="5">
    <location>
        <begin position="4"/>
        <end position="120"/>
    </location>
</feature>
<evidence type="ECO:0000256" key="2">
    <source>
        <dbReference type="ARBA" id="ARBA00023125"/>
    </source>
</evidence>
<dbReference type="PROSITE" id="PS00622">
    <property type="entry name" value="HTH_LUXR_1"/>
    <property type="match status" value="1"/>
</dbReference>
<dbReference type="Gene3D" id="3.40.50.2300">
    <property type="match status" value="1"/>
</dbReference>
<dbReference type="PRINTS" id="PR00038">
    <property type="entry name" value="HTHLUXR"/>
</dbReference>
<dbReference type="InterPro" id="IPR051015">
    <property type="entry name" value="EvgA-like"/>
</dbReference>
<evidence type="ECO:0000256" key="1">
    <source>
        <dbReference type="ARBA" id="ARBA00022553"/>
    </source>
</evidence>
<accession>A0A1T4MD29</accession>
<evidence type="ECO:0000256" key="3">
    <source>
        <dbReference type="PROSITE-ProRule" id="PRU00169"/>
    </source>
</evidence>
<dbReference type="InterPro" id="IPR058245">
    <property type="entry name" value="NreC/VraR/RcsB-like_REC"/>
</dbReference>
<dbReference type="PROSITE" id="PS50043">
    <property type="entry name" value="HTH_LUXR_2"/>
    <property type="match status" value="1"/>
</dbReference>
<dbReference type="RefSeq" id="WP_078830799.1">
    <property type="nucleotide sequence ID" value="NZ_FUWH01000003.1"/>
</dbReference>
<dbReference type="Pfam" id="PF00196">
    <property type="entry name" value="GerE"/>
    <property type="match status" value="1"/>
</dbReference>
<dbReference type="InterPro" id="IPR001789">
    <property type="entry name" value="Sig_transdc_resp-reg_receiver"/>
</dbReference>
<dbReference type="SMART" id="SM00421">
    <property type="entry name" value="HTH_LUXR"/>
    <property type="match status" value="1"/>
</dbReference>
<feature type="domain" description="HTH luxR-type" evidence="4">
    <location>
        <begin position="145"/>
        <end position="210"/>
    </location>
</feature>
<dbReference type="CDD" id="cd06170">
    <property type="entry name" value="LuxR_C_like"/>
    <property type="match status" value="1"/>
</dbReference>
<feature type="modified residue" description="4-aspartylphosphate" evidence="3">
    <location>
        <position position="55"/>
    </location>
</feature>
<dbReference type="GO" id="GO:0006355">
    <property type="term" value="P:regulation of DNA-templated transcription"/>
    <property type="evidence" value="ECO:0007669"/>
    <property type="project" value="InterPro"/>
</dbReference>
<dbReference type="Proteomes" id="UP000190888">
    <property type="component" value="Unassembled WGS sequence"/>
</dbReference>
<reference evidence="6 7" key="1">
    <citation type="submission" date="2017-02" db="EMBL/GenBank/DDBJ databases">
        <authorList>
            <person name="Peterson S.W."/>
        </authorList>
    </citation>
    <scope>NUCLEOTIDE SEQUENCE [LARGE SCALE GENOMIC DNA]</scope>
    <source>
        <strain evidence="6 7">DSM 22335</strain>
    </source>
</reference>
<organism evidence="6 7">
    <name type="scientific">Sediminibacterium ginsengisoli</name>
    <dbReference type="NCBI Taxonomy" id="413434"/>
    <lineage>
        <taxon>Bacteria</taxon>
        <taxon>Pseudomonadati</taxon>
        <taxon>Bacteroidota</taxon>
        <taxon>Chitinophagia</taxon>
        <taxon>Chitinophagales</taxon>
        <taxon>Chitinophagaceae</taxon>
        <taxon>Sediminibacterium</taxon>
    </lineage>
</organism>
<dbReference type="GO" id="GO:0003677">
    <property type="term" value="F:DNA binding"/>
    <property type="evidence" value="ECO:0007669"/>
    <property type="project" value="UniProtKB-KW"/>
</dbReference>
<dbReference type="AlphaFoldDB" id="A0A1T4MD29"/>
<evidence type="ECO:0000313" key="7">
    <source>
        <dbReference type="Proteomes" id="UP000190888"/>
    </source>
</evidence>
<dbReference type="CDD" id="cd17535">
    <property type="entry name" value="REC_NarL-like"/>
    <property type="match status" value="1"/>
</dbReference>
<dbReference type="InterPro" id="IPR000792">
    <property type="entry name" value="Tscrpt_reg_LuxR_C"/>
</dbReference>
<dbReference type="InterPro" id="IPR016032">
    <property type="entry name" value="Sig_transdc_resp-reg_C-effctor"/>
</dbReference>
<protein>
    <submittedName>
        <fullName evidence="6">DNA-binding response regulator, NarL/FixJ family, contains REC and HTH domains</fullName>
    </submittedName>
</protein>
<keyword evidence="2 6" id="KW-0238">DNA-binding</keyword>
<dbReference type="Pfam" id="PF00072">
    <property type="entry name" value="Response_reg"/>
    <property type="match status" value="1"/>
</dbReference>
<keyword evidence="1 3" id="KW-0597">Phosphoprotein</keyword>
<dbReference type="InterPro" id="IPR011006">
    <property type="entry name" value="CheY-like_superfamily"/>
</dbReference>
<dbReference type="GO" id="GO:0000160">
    <property type="term" value="P:phosphorelay signal transduction system"/>
    <property type="evidence" value="ECO:0007669"/>
    <property type="project" value="InterPro"/>
</dbReference>
<keyword evidence="7" id="KW-1185">Reference proteome</keyword>
<sequence length="211" mass="23993">MERKILIADDHAIVRYGVSLIIREEVPGSVITEVDNFNDALSLVEKEHFHLLILDINLPGGNSIQMLDQIRQKQPSIKILVFTAYEESTFAIRYMQAGADGYLIKNSAADEIGRALRTVLSSQLYVSDSVKESLLADKLNRHNSEANPLRLLSNRENDVLQLMLQGKSVSEIANMLNVHTTTISTYKNRIFEKMNTRNLVELIEKYRLFQS</sequence>
<dbReference type="PANTHER" id="PTHR45566:SF2">
    <property type="entry name" value="NARL SUBFAMILY"/>
    <property type="match status" value="1"/>
</dbReference>
<evidence type="ECO:0000313" key="6">
    <source>
        <dbReference type="EMBL" id="SJZ64853.1"/>
    </source>
</evidence>
<evidence type="ECO:0000259" key="4">
    <source>
        <dbReference type="PROSITE" id="PS50043"/>
    </source>
</evidence>